<organism evidence="5 6">
    <name type="scientific">Nepenthes gracilis</name>
    <name type="common">Slender pitcher plant</name>
    <dbReference type="NCBI Taxonomy" id="150966"/>
    <lineage>
        <taxon>Eukaryota</taxon>
        <taxon>Viridiplantae</taxon>
        <taxon>Streptophyta</taxon>
        <taxon>Embryophyta</taxon>
        <taxon>Tracheophyta</taxon>
        <taxon>Spermatophyta</taxon>
        <taxon>Magnoliopsida</taxon>
        <taxon>eudicotyledons</taxon>
        <taxon>Gunneridae</taxon>
        <taxon>Pentapetalae</taxon>
        <taxon>Caryophyllales</taxon>
        <taxon>Nepenthaceae</taxon>
        <taxon>Nepenthes</taxon>
    </lineage>
</organism>
<reference evidence="5" key="1">
    <citation type="submission" date="2023-05" db="EMBL/GenBank/DDBJ databases">
        <title>Nepenthes gracilis genome sequencing.</title>
        <authorList>
            <person name="Fukushima K."/>
        </authorList>
    </citation>
    <scope>NUCLEOTIDE SEQUENCE</scope>
    <source>
        <strain evidence="5">SING2019-196</strain>
    </source>
</reference>
<keyword evidence="6" id="KW-1185">Reference proteome</keyword>
<accession>A0AAD3XV46</accession>
<evidence type="ECO:0000313" key="5">
    <source>
        <dbReference type="EMBL" id="GMH17490.1"/>
    </source>
</evidence>
<keyword evidence="4" id="KW-0460">Magnesium</keyword>
<dbReference type="GO" id="GO:0046872">
    <property type="term" value="F:metal ion binding"/>
    <property type="evidence" value="ECO:0007669"/>
    <property type="project" value="UniProtKB-KW"/>
</dbReference>
<dbReference type="EMBL" id="BSYO01000018">
    <property type="protein sequence ID" value="GMH17490.1"/>
    <property type="molecule type" value="Genomic_DNA"/>
</dbReference>
<comment type="caution">
    <text evidence="5">The sequence shown here is derived from an EMBL/GenBank/DDBJ whole genome shotgun (WGS) entry which is preliminary data.</text>
</comment>
<keyword evidence="1" id="KW-0489">Methyltransferase</keyword>
<dbReference type="GO" id="GO:0032259">
    <property type="term" value="P:methylation"/>
    <property type="evidence" value="ECO:0007669"/>
    <property type="project" value="UniProtKB-KW"/>
</dbReference>
<proteinExistence type="predicted"/>
<keyword evidence="3" id="KW-0479">Metal-binding</keyword>
<dbReference type="InterPro" id="IPR005299">
    <property type="entry name" value="MeTrfase_7"/>
</dbReference>
<dbReference type="GO" id="GO:0008168">
    <property type="term" value="F:methyltransferase activity"/>
    <property type="evidence" value="ECO:0007669"/>
    <property type="project" value="UniProtKB-KW"/>
</dbReference>
<dbReference type="Gene3D" id="3.40.50.150">
    <property type="entry name" value="Vaccinia Virus protein VP39"/>
    <property type="match status" value="1"/>
</dbReference>
<sequence>MDMTKVFHVNGGDEETTYAKNSDMQKRALSLEKSFVEEALLDYLGGKDFPEKMVIADLGCSMGPNALTPTKEIIDVVRDQCRKLGRRSPEFMVYLNDLPGNDFNNIFTSLQPDFYSKMREEEQCCVAGVPGSFHGRLFLSKSLHFVHSSASLHWLSQVPSGLDAKSGSMLNKGKIYISKTSSKAVVDAYKQQFHNDFSMFLESRAKEVIPGGHMVLSFMGRESIDPIVEECCYPWELIAQSLMSMVSEGIIQEEKVDRFNMPCYIASIQEVKTIVEDEGSFIINRLEAMDLYWDVDSSCEGENALLSRGERVSRMLRSILQSTLSFHFGMELMDELFGRLSDIISSHLSNIEGKFVVLILSVTRQ</sequence>
<gene>
    <name evidence="5" type="ORF">Nepgr_019331</name>
</gene>
<evidence type="ECO:0000256" key="4">
    <source>
        <dbReference type="ARBA" id="ARBA00022842"/>
    </source>
</evidence>
<protein>
    <recommendedName>
        <fullName evidence="7">Jasmonate O-methyltransferase</fullName>
    </recommendedName>
</protein>
<evidence type="ECO:0000256" key="2">
    <source>
        <dbReference type="ARBA" id="ARBA00022679"/>
    </source>
</evidence>
<dbReference type="Proteomes" id="UP001279734">
    <property type="component" value="Unassembled WGS sequence"/>
</dbReference>
<dbReference type="InterPro" id="IPR029063">
    <property type="entry name" value="SAM-dependent_MTases_sf"/>
</dbReference>
<dbReference type="InterPro" id="IPR042086">
    <property type="entry name" value="MeTrfase_capping"/>
</dbReference>
<keyword evidence="2" id="KW-0808">Transferase</keyword>
<dbReference type="Pfam" id="PF03492">
    <property type="entry name" value="Methyltransf_7"/>
    <property type="match status" value="1"/>
</dbReference>
<dbReference type="SUPFAM" id="SSF53335">
    <property type="entry name" value="S-adenosyl-L-methionine-dependent methyltransferases"/>
    <property type="match status" value="1"/>
</dbReference>
<dbReference type="AlphaFoldDB" id="A0AAD3XV46"/>
<evidence type="ECO:0008006" key="7">
    <source>
        <dbReference type="Google" id="ProtNLM"/>
    </source>
</evidence>
<name>A0AAD3XV46_NEPGR</name>
<evidence type="ECO:0000313" key="6">
    <source>
        <dbReference type="Proteomes" id="UP001279734"/>
    </source>
</evidence>
<evidence type="ECO:0000256" key="3">
    <source>
        <dbReference type="ARBA" id="ARBA00022723"/>
    </source>
</evidence>
<dbReference type="Gene3D" id="1.10.1200.270">
    <property type="entry name" value="Methyltransferase, alpha-helical capping domain"/>
    <property type="match status" value="1"/>
</dbReference>
<dbReference type="PANTHER" id="PTHR31009">
    <property type="entry name" value="S-ADENOSYL-L-METHIONINE:CARBOXYL METHYLTRANSFERASE FAMILY PROTEIN"/>
    <property type="match status" value="1"/>
</dbReference>
<evidence type="ECO:0000256" key="1">
    <source>
        <dbReference type="ARBA" id="ARBA00022603"/>
    </source>
</evidence>